<dbReference type="Gene3D" id="3.20.20.60">
    <property type="entry name" value="Phosphoenolpyruvate-binding domains"/>
    <property type="match status" value="1"/>
</dbReference>
<accession>A0A7Z2JJX6</accession>
<dbReference type="InterPro" id="IPR050499">
    <property type="entry name" value="PEP-utilizing_PTS_enzyme"/>
</dbReference>
<dbReference type="InterPro" id="IPR015813">
    <property type="entry name" value="Pyrv/PenolPyrv_kinase-like_dom"/>
</dbReference>
<evidence type="ECO:0000256" key="2">
    <source>
        <dbReference type="ARBA" id="ARBA00001946"/>
    </source>
</evidence>
<keyword evidence="17" id="KW-1185">Reference proteome</keyword>
<comment type="catalytic activity">
    <reaction evidence="1">
        <text>L-histidyl-[protein] + phosphoenolpyruvate = N(pros)-phospho-L-histidyl-[protein] + pyruvate</text>
        <dbReference type="Rhea" id="RHEA:23880"/>
        <dbReference type="Rhea" id="RHEA-COMP:9745"/>
        <dbReference type="Rhea" id="RHEA-COMP:9746"/>
        <dbReference type="ChEBI" id="CHEBI:15361"/>
        <dbReference type="ChEBI" id="CHEBI:29979"/>
        <dbReference type="ChEBI" id="CHEBI:58702"/>
        <dbReference type="ChEBI" id="CHEBI:64837"/>
        <dbReference type="EC" id="2.7.3.9"/>
    </reaction>
</comment>
<dbReference type="GO" id="GO:0005737">
    <property type="term" value="C:cytoplasm"/>
    <property type="evidence" value="ECO:0007669"/>
    <property type="project" value="UniProtKB-SubCell"/>
</dbReference>
<sequence length="687" mass="73223">METPVIVKVHEGLHARPATQFAKLAKGFSCSLKIGRGESWADAKSAVKLMLLGVKQDERIVLRAEGEDEREALGKLSEFLGDASVNLPAGEEPAASVARAAAPAVTPQETATPAAAASTQSTQPTQPTATPALKGVPASEGVAFGTVFAYFREEIVADRQFVAPHEVDSELTRFGAALEETLRAMLAPRPGAQCDDETDDEIFAAIADVARSDDFAGAIRTLVASRWSAEAATLKCGLDLAVAFATLPDEYLKSRADDIRGLTRAVAATLLGKPMPSLSDLPGPSIVIAEELSAPDLARADLRHIVGIVCTTGSATSHVAIIARSHGIPAVLGLDAHHDTLRAASRAAIDGSSGEVWLDHAPELEAAMTQRIAAQREVDAALLAYRDVEPQTRDGRKVVVAANLGSVAEIEPARRAGAMGVGLFRTELLFMDRQCVPGEQEQYEVYAELARAFAPWPVIIRTLDAGADKPLPGVRFPKEENPFLGWRGIRMCLDSPEIFEPQLRALLRAAVHGNLCVMLPMVDDVDEVRRVKAIMARLAAELAAAQVPHALPRLGIMIETPAAVLTADTLAREVAFFSIGTNDLTQYIMAVDRMNPNLAALYRTEHPAVLQAIRMVCDAAKRAGISVGVCGEAAGKPALIPTLVNLGVDELSMSPNAILRAKKLVTEIEPVRNEAARALPERVCSDE</sequence>
<reference evidence="16 17" key="1">
    <citation type="submission" date="2019-12" db="EMBL/GenBank/DDBJ databases">
        <title>Paraburkholderia acidiphila 7Q-K02 sp. nov and Paraburkholderia acidisoli DHF22 sp. nov., two strains isolated from forest soil.</title>
        <authorList>
            <person name="Gao Z."/>
            <person name="Qiu L."/>
        </authorList>
    </citation>
    <scope>NUCLEOTIDE SEQUENCE [LARGE SCALE GENOMIC DNA]</scope>
    <source>
        <strain evidence="16 17">DHF22</strain>
    </source>
</reference>
<dbReference type="InterPro" id="IPR035895">
    <property type="entry name" value="HPr-like_sf"/>
</dbReference>
<dbReference type="PRINTS" id="PR01736">
    <property type="entry name" value="PHPHTRNFRASE"/>
</dbReference>
<evidence type="ECO:0000256" key="8">
    <source>
        <dbReference type="ARBA" id="ARBA00022597"/>
    </source>
</evidence>
<dbReference type="PRINTS" id="PR00107">
    <property type="entry name" value="PHOSPHOCPHPR"/>
</dbReference>
<evidence type="ECO:0000256" key="7">
    <source>
        <dbReference type="ARBA" id="ARBA00022490"/>
    </source>
</evidence>
<organism evidence="16 17">
    <name type="scientific">Paraburkholderia acidisoli</name>
    <dbReference type="NCBI Taxonomy" id="2571748"/>
    <lineage>
        <taxon>Bacteria</taxon>
        <taxon>Pseudomonadati</taxon>
        <taxon>Pseudomonadota</taxon>
        <taxon>Betaproteobacteria</taxon>
        <taxon>Burkholderiales</taxon>
        <taxon>Burkholderiaceae</taxon>
        <taxon>Paraburkholderia</taxon>
    </lineage>
</organism>
<dbReference type="InterPro" id="IPR008731">
    <property type="entry name" value="PTS_EIN"/>
</dbReference>
<dbReference type="InterPro" id="IPR008279">
    <property type="entry name" value="PEP-util_enz_mobile_dom"/>
</dbReference>
<evidence type="ECO:0000256" key="11">
    <source>
        <dbReference type="ARBA" id="ARBA00022723"/>
    </source>
</evidence>
<comment type="subcellular location">
    <subcellularLocation>
        <location evidence="3">Cytoplasm</location>
    </subcellularLocation>
</comment>
<keyword evidence="8" id="KW-0762">Sugar transport</keyword>
<dbReference type="Proteomes" id="UP000433577">
    <property type="component" value="Chromosome 3"/>
</dbReference>
<dbReference type="SUPFAM" id="SSF47831">
    <property type="entry name" value="Enzyme I of the PEP:sugar phosphotransferase system HPr-binding (sub)domain"/>
    <property type="match status" value="1"/>
</dbReference>
<dbReference type="SUPFAM" id="SSF52009">
    <property type="entry name" value="Phosphohistidine domain"/>
    <property type="match status" value="1"/>
</dbReference>
<dbReference type="PROSITE" id="PS00369">
    <property type="entry name" value="PTS_HPR_HIS"/>
    <property type="match status" value="1"/>
</dbReference>
<feature type="domain" description="HPr" evidence="15">
    <location>
        <begin position="1"/>
        <end position="92"/>
    </location>
</feature>
<dbReference type="NCBIfam" id="TIGR01417">
    <property type="entry name" value="PTS_I_fam"/>
    <property type="match status" value="1"/>
</dbReference>
<evidence type="ECO:0000256" key="4">
    <source>
        <dbReference type="ARBA" id="ARBA00007837"/>
    </source>
</evidence>
<evidence type="ECO:0000256" key="14">
    <source>
        <dbReference type="SAM" id="MobiDB-lite"/>
    </source>
</evidence>
<dbReference type="GO" id="GO:0009401">
    <property type="term" value="P:phosphoenolpyruvate-dependent sugar phosphotransferase system"/>
    <property type="evidence" value="ECO:0007669"/>
    <property type="project" value="UniProtKB-KW"/>
</dbReference>
<evidence type="ECO:0000256" key="6">
    <source>
        <dbReference type="ARBA" id="ARBA00022448"/>
    </source>
</evidence>
<feature type="compositionally biased region" description="Low complexity" evidence="14">
    <location>
        <begin position="96"/>
        <end position="132"/>
    </location>
</feature>
<dbReference type="Pfam" id="PF00381">
    <property type="entry name" value="PTS-HPr"/>
    <property type="match status" value="1"/>
</dbReference>
<keyword evidence="9 16" id="KW-0808">Transferase</keyword>
<dbReference type="NCBIfam" id="TIGR01003">
    <property type="entry name" value="PTS_HPr_family"/>
    <property type="match status" value="1"/>
</dbReference>
<dbReference type="EMBL" id="CP046915">
    <property type="protein sequence ID" value="QGZ65754.1"/>
    <property type="molecule type" value="Genomic_DNA"/>
</dbReference>
<feature type="region of interest" description="Disordered" evidence="14">
    <location>
        <begin position="96"/>
        <end position="136"/>
    </location>
</feature>
<evidence type="ECO:0000256" key="3">
    <source>
        <dbReference type="ARBA" id="ARBA00004496"/>
    </source>
</evidence>
<evidence type="ECO:0000313" key="17">
    <source>
        <dbReference type="Proteomes" id="UP000433577"/>
    </source>
</evidence>
<dbReference type="PANTHER" id="PTHR46244:SF6">
    <property type="entry name" value="PHOSPHOENOLPYRUVATE-PROTEIN PHOSPHOTRANSFERASE"/>
    <property type="match status" value="1"/>
</dbReference>
<dbReference type="GO" id="GO:0016301">
    <property type="term" value="F:kinase activity"/>
    <property type="evidence" value="ECO:0007669"/>
    <property type="project" value="UniProtKB-KW"/>
</dbReference>
<dbReference type="InterPro" id="IPR036637">
    <property type="entry name" value="Phosphohistidine_dom_sf"/>
</dbReference>
<dbReference type="Pfam" id="PF00391">
    <property type="entry name" value="PEP-utilizers"/>
    <property type="match status" value="1"/>
</dbReference>
<keyword evidence="7" id="KW-0963">Cytoplasm</keyword>
<evidence type="ECO:0000259" key="15">
    <source>
        <dbReference type="PROSITE" id="PS51350"/>
    </source>
</evidence>
<dbReference type="EC" id="2.7.3.9" evidence="5"/>
<dbReference type="GO" id="GO:0046872">
    <property type="term" value="F:metal ion binding"/>
    <property type="evidence" value="ECO:0007669"/>
    <property type="project" value="UniProtKB-KW"/>
</dbReference>
<dbReference type="KEGG" id="pacs:FAZ98_25430"/>
<evidence type="ECO:0000256" key="12">
    <source>
        <dbReference type="ARBA" id="ARBA00022777"/>
    </source>
</evidence>
<dbReference type="AlphaFoldDB" id="A0A7Z2JJX6"/>
<evidence type="ECO:0000256" key="9">
    <source>
        <dbReference type="ARBA" id="ARBA00022679"/>
    </source>
</evidence>
<dbReference type="OrthoDB" id="9765468at2"/>
<protein>
    <recommendedName>
        <fullName evidence="5">phosphoenolpyruvate--protein phosphotransferase</fullName>
        <ecNumber evidence="5">2.7.3.9</ecNumber>
    </recommendedName>
</protein>
<dbReference type="CDD" id="cd00367">
    <property type="entry name" value="PTS-HPr_like"/>
    <property type="match status" value="1"/>
</dbReference>
<dbReference type="GO" id="GO:0008965">
    <property type="term" value="F:phosphoenolpyruvate-protein phosphotransferase activity"/>
    <property type="evidence" value="ECO:0007669"/>
    <property type="project" value="UniProtKB-EC"/>
</dbReference>
<dbReference type="PANTHER" id="PTHR46244">
    <property type="entry name" value="PHOSPHOENOLPYRUVATE-PROTEIN PHOSPHOTRANSFERASE"/>
    <property type="match status" value="1"/>
</dbReference>
<keyword evidence="10" id="KW-0598">Phosphotransferase system</keyword>
<comment type="similarity">
    <text evidence="4">Belongs to the PEP-utilizing enzyme family.</text>
</comment>
<evidence type="ECO:0000256" key="13">
    <source>
        <dbReference type="ARBA" id="ARBA00022842"/>
    </source>
</evidence>
<dbReference type="InterPro" id="IPR000032">
    <property type="entry name" value="HPr-like"/>
</dbReference>
<dbReference type="Gene3D" id="3.50.30.10">
    <property type="entry name" value="Phosphohistidine domain"/>
    <property type="match status" value="1"/>
</dbReference>
<dbReference type="InterPro" id="IPR040442">
    <property type="entry name" value="Pyrv_kinase-like_dom_sf"/>
</dbReference>
<dbReference type="InterPro" id="IPR006318">
    <property type="entry name" value="PTS_EI-like"/>
</dbReference>
<keyword evidence="12" id="KW-0418">Kinase</keyword>
<keyword evidence="6" id="KW-0813">Transport</keyword>
<evidence type="ECO:0000256" key="5">
    <source>
        <dbReference type="ARBA" id="ARBA00012232"/>
    </source>
</evidence>
<keyword evidence="13" id="KW-0460">Magnesium</keyword>
<dbReference type="InterPro" id="IPR000121">
    <property type="entry name" value="PEP_util_C"/>
</dbReference>
<dbReference type="Gene3D" id="3.30.1340.10">
    <property type="entry name" value="HPr-like"/>
    <property type="match status" value="1"/>
</dbReference>
<name>A0A7Z2JJX6_9BURK</name>
<dbReference type="Pfam" id="PF05524">
    <property type="entry name" value="PEP-utilisers_N"/>
    <property type="match status" value="1"/>
</dbReference>
<proteinExistence type="inferred from homology"/>
<comment type="cofactor">
    <cofactor evidence="2">
        <name>Mg(2+)</name>
        <dbReference type="ChEBI" id="CHEBI:18420"/>
    </cofactor>
</comment>
<dbReference type="Gene3D" id="1.10.274.10">
    <property type="entry name" value="PtsI, HPr-binding domain"/>
    <property type="match status" value="1"/>
</dbReference>
<keyword evidence="11" id="KW-0479">Metal-binding</keyword>
<dbReference type="PROSITE" id="PS51350">
    <property type="entry name" value="PTS_HPR_DOM"/>
    <property type="match status" value="1"/>
</dbReference>
<gene>
    <name evidence="16" type="primary">ptsP</name>
    <name evidence="16" type="ORF">FAZ98_25430</name>
</gene>
<evidence type="ECO:0000256" key="1">
    <source>
        <dbReference type="ARBA" id="ARBA00000683"/>
    </source>
</evidence>
<dbReference type="InterPro" id="IPR001020">
    <property type="entry name" value="PTS_HPr_His_P_site"/>
</dbReference>
<evidence type="ECO:0000256" key="10">
    <source>
        <dbReference type="ARBA" id="ARBA00022683"/>
    </source>
</evidence>
<evidence type="ECO:0000313" key="16">
    <source>
        <dbReference type="EMBL" id="QGZ65754.1"/>
    </source>
</evidence>
<dbReference type="SUPFAM" id="SSF55594">
    <property type="entry name" value="HPr-like"/>
    <property type="match status" value="1"/>
</dbReference>
<keyword evidence="16" id="KW-0670">Pyruvate</keyword>
<dbReference type="Pfam" id="PF02896">
    <property type="entry name" value="PEP-utilizers_C"/>
    <property type="match status" value="1"/>
</dbReference>
<dbReference type="InterPro" id="IPR036618">
    <property type="entry name" value="PtsI_HPr-bd_sf"/>
</dbReference>
<dbReference type="SUPFAM" id="SSF51621">
    <property type="entry name" value="Phosphoenolpyruvate/pyruvate domain"/>
    <property type="match status" value="1"/>
</dbReference>